<dbReference type="Proteomes" id="UP000504608">
    <property type="component" value="Unplaced"/>
</dbReference>
<evidence type="ECO:0000313" key="1">
    <source>
        <dbReference type="Proteomes" id="UP000504608"/>
    </source>
</evidence>
<accession>A0A6J1JMA0</accession>
<dbReference type="OrthoDB" id="97at2759"/>
<sequence>MAPFELSKRYRNIKEMMTGEKGLLKFLSPKLRNRLHPINIEAAVLWSVAGTATALWLVQPFDWLKKKIWGVEEKTEDKVQSDE</sequence>
<dbReference type="AlphaFoldDB" id="A0A6J1JMA0"/>
<gene>
    <name evidence="2" type="primary">LOC111485942</name>
</gene>
<dbReference type="KEGG" id="cmax:111485942"/>
<dbReference type="RefSeq" id="XP_022988689.1">
    <property type="nucleotide sequence ID" value="XM_023132921.1"/>
</dbReference>
<keyword evidence="1" id="KW-1185">Reference proteome</keyword>
<protein>
    <submittedName>
        <fullName evidence="2">Ubiquinol-cytochrome c reductase complex 6.7 kDa protein</fullName>
    </submittedName>
</protein>
<evidence type="ECO:0000313" key="2">
    <source>
        <dbReference type="RefSeq" id="XP_022988689.1"/>
    </source>
</evidence>
<organism evidence="1 2">
    <name type="scientific">Cucurbita maxima</name>
    <name type="common">Pumpkin</name>
    <name type="synonym">Winter squash</name>
    <dbReference type="NCBI Taxonomy" id="3661"/>
    <lineage>
        <taxon>Eukaryota</taxon>
        <taxon>Viridiplantae</taxon>
        <taxon>Streptophyta</taxon>
        <taxon>Embryophyta</taxon>
        <taxon>Tracheophyta</taxon>
        <taxon>Spermatophyta</taxon>
        <taxon>Magnoliopsida</taxon>
        <taxon>eudicotyledons</taxon>
        <taxon>Gunneridae</taxon>
        <taxon>Pentapetalae</taxon>
        <taxon>rosids</taxon>
        <taxon>fabids</taxon>
        <taxon>Cucurbitales</taxon>
        <taxon>Cucurbitaceae</taxon>
        <taxon>Cucurbiteae</taxon>
        <taxon>Cucurbita</taxon>
    </lineage>
</organism>
<reference evidence="2" key="1">
    <citation type="submission" date="2025-08" db="UniProtKB">
        <authorList>
            <consortium name="RefSeq"/>
        </authorList>
    </citation>
    <scope>IDENTIFICATION</scope>
    <source>
        <tissue evidence="2">Young leaves</tissue>
    </source>
</reference>
<proteinExistence type="predicted"/>
<name>A0A6J1JMA0_CUCMA</name>
<dbReference type="GeneID" id="111485942"/>